<comment type="subcellular location">
    <subcellularLocation>
        <location evidence="1 7">Cell inner membrane</location>
        <topology evidence="1 7">Multi-pass membrane protein</topology>
    </subcellularLocation>
</comment>
<reference evidence="11" key="1">
    <citation type="journal article" date="2019" name="Int. J. Syst. Evol. Microbiol.">
        <title>The Global Catalogue of Microorganisms (GCM) 10K type strain sequencing project: providing services to taxonomists for standard genome sequencing and annotation.</title>
        <authorList>
            <consortium name="The Broad Institute Genomics Platform"/>
            <consortium name="The Broad Institute Genome Sequencing Center for Infectious Disease"/>
            <person name="Wu L."/>
            <person name="Ma J."/>
        </authorList>
    </citation>
    <scope>NUCLEOTIDE SEQUENCE [LARGE SCALE GENOMIC DNA]</scope>
    <source>
        <strain evidence="11">CGMCC 1.12922</strain>
    </source>
</reference>
<dbReference type="Pfam" id="PF06808">
    <property type="entry name" value="DctM"/>
    <property type="match status" value="1"/>
</dbReference>
<gene>
    <name evidence="10" type="primary">dctM</name>
    <name evidence="10" type="ORF">GCM10011358_23100</name>
</gene>
<protein>
    <submittedName>
        <fullName evidence="10">C4-dicarboxylate ABC transporter</fullName>
    </submittedName>
</protein>
<comment type="caution">
    <text evidence="10">The sequence shown here is derived from an EMBL/GenBank/DDBJ whole genome shotgun (WGS) entry which is preliminary data.</text>
</comment>
<feature type="transmembrane region" description="Helical" evidence="8">
    <location>
        <begin position="330"/>
        <end position="351"/>
    </location>
</feature>
<keyword evidence="4 8" id="KW-0812">Transmembrane</keyword>
<feature type="transmembrane region" description="Helical" evidence="8">
    <location>
        <begin position="60"/>
        <end position="80"/>
    </location>
</feature>
<organism evidence="10 11">
    <name type="scientific">Sinisalibacter lacisalsi</name>
    <dbReference type="NCBI Taxonomy" id="1526570"/>
    <lineage>
        <taxon>Bacteria</taxon>
        <taxon>Pseudomonadati</taxon>
        <taxon>Pseudomonadota</taxon>
        <taxon>Alphaproteobacteria</taxon>
        <taxon>Rhodobacterales</taxon>
        <taxon>Roseobacteraceae</taxon>
        <taxon>Sinisalibacter</taxon>
    </lineage>
</organism>
<keyword evidence="3 7" id="KW-0997">Cell inner membrane</keyword>
<proteinExistence type="predicted"/>
<dbReference type="InterPro" id="IPR010656">
    <property type="entry name" value="DctM"/>
</dbReference>
<keyword evidence="2" id="KW-1003">Cell membrane</keyword>
<feature type="transmembrane region" description="Helical" evidence="8">
    <location>
        <begin position="404"/>
        <end position="435"/>
    </location>
</feature>
<accession>A0ABQ1QRK4</accession>
<feature type="transmembrane region" description="Helical" evidence="8">
    <location>
        <begin position="301"/>
        <end position="324"/>
    </location>
</feature>
<dbReference type="EMBL" id="BMGI01000003">
    <property type="protein sequence ID" value="GGD38629.1"/>
    <property type="molecule type" value="Genomic_DNA"/>
</dbReference>
<feature type="transmembrane region" description="Helical" evidence="8">
    <location>
        <begin position="121"/>
        <end position="138"/>
    </location>
</feature>
<evidence type="ECO:0000256" key="8">
    <source>
        <dbReference type="SAM" id="Phobius"/>
    </source>
</evidence>
<feature type="domain" description="TRAP C4-dicarboxylate transport system permease DctM subunit" evidence="9">
    <location>
        <begin position="13"/>
        <end position="510"/>
    </location>
</feature>
<evidence type="ECO:0000256" key="2">
    <source>
        <dbReference type="ARBA" id="ARBA00022475"/>
    </source>
</evidence>
<evidence type="ECO:0000256" key="5">
    <source>
        <dbReference type="ARBA" id="ARBA00022989"/>
    </source>
</evidence>
<dbReference type="PANTHER" id="PTHR33362:SF7">
    <property type="entry name" value="SLL1103 PROTEIN"/>
    <property type="match status" value="1"/>
</dbReference>
<dbReference type="PANTHER" id="PTHR33362">
    <property type="entry name" value="SIALIC ACID TRAP TRANSPORTER PERMEASE PROTEIN SIAT-RELATED"/>
    <property type="match status" value="1"/>
</dbReference>
<feature type="transmembrane region" description="Helical" evidence="8">
    <location>
        <begin position="7"/>
        <end position="40"/>
    </location>
</feature>
<sequence length="519" mass="53719">MSPELLWLVAMTVAVLAGILSGIPVMLVIAGVPTAVALLASQAGHFDLGYFGAVPQRVFGTMQNPLLIAVPLFVLVGVLLDRSKQAERMLTNINRLFGGTPTGLAFSVIVVSALIAASTGIIGATIVMLGTISLPTLLRAGIDKRTSSGLICACGTLGQIIPPSIVLILLGDQVSNAYIEAQQAVGNFAPEPVTVGDLFAGAMLPGLMLVALYALYVAWRLRATKPPQAVEPPPGPDMSLADTLAGILPTLALIISVLGSILMGLATPTEAAGVGVAGAMLVAAAQISARLRWIALATATLALALLAASHYGLVGVEFTAGLLVATPGTLVAVGLLGLLGAGLLAAAIALVRARILIPAITETLTVSGMIFGIIIAASILSLVFRAFGGDEMVADVMHNLPGGAWGMLAITMLVVFLLGFILEFVEIIFIVIPIIGPVLLQADIDPVWFAILIAMNLQTSFLTPPFGFALFYFRSVAPRSLTTGDIYRAIVPFVVIQLLAIAILAMFPALATWLPGVLF</sequence>
<feature type="transmembrane region" description="Helical" evidence="8">
    <location>
        <begin position="363"/>
        <end position="384"/>
    </location>
</feature>
<keyword evidence="11" id="KW-1185">Reference proteome</keyword>
<evidence type="ECO:0000256" key="3">
    <source>
        <dbReference type="ARBA" id="ARBA00022519"/>
    </source>
</evidence>
<evidence type="ECO:0000256" key="7">
    <source>
        <dbReference type="RuleBase" id="RU369079"/>
    </source>
</evidence>
<evidence type="ECO:0000256" key="6">
    <source>
        <dbReference type="ARBA" id="ARBA00023136"/>
    </source>
</evidence>
<evidence type="ECO:0000256" key="4">
    <source>
        <dbReference type="ARBA" id="ARBA00022692"/>
    </source>
</evidence>
<evidence type="ECO:0000259" key="9">
    <source>
        <dbReference type="Pfam" id="PF06808"/>
    </source>
</evidence>
<comment type="function">
    <text evidence="7">Part of the tripartite ATP-independent periplasmic (TRAP) transport system.</text>
</comment>
<feature type="transmembrane region" description="Helical" evidence="8">
    <location>
        <begin position="493"/>
        <end position="514"/>
    </location>
</feature>
<feature type="transmembrane region" description="Helical" evidence="8">
    <location>
        <begin position="240"/>
        <end position="265"/>
    </location>
</feature>
<feature type="transmembrane region" description="Helical" evidence="8">
    <location>
        <begin position="447"/>
        <end position="473"/>
    </location>
</feature>
<keyword evidence="5 8" id="KW-1133">Transmembrane helix</keyword>
<keyword evidence="7" id="KW-0813">Transport</keyword>
<evidence type="ECO:0000313" key="11">
    <source>
        <dbReference type="Proteomes" id="UP000617355"/>
    </source>
</evidence>
<feature type="transmembrane region" description="Helical" evidence="8">
    <location>
        <begin position="271"/>
        <end position="289"/>
    </location>
</feature>
<feature type="transmembrane region" description="Helical" evidence="8">
    <location>
        <begin position="198"/>
        <end position="219"/>
    </location>
</feature>
<feature type="transmembrane region" description="Helical" evidence="8">
    <location>
        <begin position="92"/>
        <end position="115"/>
    </location>
</feature>
<evidence type="ECO:0000313" key="10">
    <source>
        <dbReference type="EMBL" id="GGD38629.1"/>
    </source>
</evidence>
<feature type="transmembrane region" description="Helical" evidence="8">
    <location>
        <begin position="150"/>
        <end position="170"/>
    </location>
</feature>
<keyword evidence="6 8" id="KW-0472">Membrane</keyword>
<dbReference type="Proteomes" id="UP000617355">
    <property type="component" value="Unassembled WGS sequence"/>
</dbReference>
<evidence type="ECO:0000256" key="1">
    <source>
        <dbReference type="ARBA" id="ARBA00004429"/>
    </source>
</evidence>
<dbReference type="RefSeq" id="WP_188527808.1">
    <property type="nucleotide sequence ID" value="NZ_BMGI01000003.1"/>
</dbReference>
<name>A0ABQ1QRK4_9RHOB</name>
<dbReference type="InterPro" id="IPR004681">
    <property type="entry name" value="TRAP_DctM"/>
</dbReference>